<proteinExistence type="inferred from homology"/>
<dbReference type="InterPro" id="IPR003917">
    <property type="entry name" value="NADH_UbQ_OxRdtase_chain2"/>
</dbReference>
<feature type="domain" description="NADH dehydrogenase subunit 2 C-terminal" evidence="19">
    <location>
        <begin position="289"/>
        <end position="343"/>
    </location>
</feature>
<evidence type="ECO:0000256" key="8">
    <source>
        <dbReference type="ARBA" id="ARBA00022792"/>
    </source>
</evidence>
<dbReference type="InterPro" id="IPR001750">
    <property type="entry name" value="ND/Mrp_TM"/>
</dbReference>
<dbReference type="Pfam" id="PF00361">
    <property type="entry name" value="Proton_antipo_M"/>
    <property type="match status" value="1"/>
</dbReference>
<evidence type="ECO:0000313" key="20">
    <source>
        <dbReference type="EMBL" id="AAF03016.1"/>
    </source>
</evidence>
<keyword evidence="6 17" id="KW-0679">Respiratory chain</keyword>
<dbReference type="GO" id="GO:0008137">
    <property type="term" value="F:NADH dehydrogenase (ubiquinone) activity"/>
    <property type="evidence" value="ECO:0007669"/>
    <property type="project" value="UniProtKB-EC"/>
</dbReference>
<dbReference type="EC" id="7.1.1.2" evidence="3 17"/>
<keyword evidence="14 17" id="KW-0496">Mitochondrion</keyword>
<comment type="subcellular location">
    <subcellularLocation>
        <location evidence="1 17">Mitochondrion inner membrane</location>
        <topology evidence="1 17">Multi-pass membrane protein</topology>
    </subcellularLocation>
</comment>
<evidence type="ECO:0000256" key="13">
    <source>
        <dbReference type="ARBA" id="ARBA00023075"/>
    </source>
</evidence>
<evidence type="ECO:0000256" key="15">
    <source>
        <dbReference type="ARBA" id="ARBA00023136"/>
    </source>
</evidence>
<evidence type="ECO:0000256" key="4">
    <source>
        <dbReference type="ARBA" id="ARBA00021008"/>
    </source>
</evidence>
<dbReference type="EMBL" id="AF092409">
    <property type="protein sequence ID" value="AAF03016.1"/>
    <property type="molecule type" value="Genomic_DNA"/>
</dbReference>
<evidence type="ECO:0000256" key="11">
    <source>
        <dbReference type="ARBA" id="ARBA00022989"/>
    </source>
</evidence>
<evidence type="ECO:0000256" key="3">
    <source>
        <dbReference type="ARBA" id="ARBA00012944"/>
    </source>
</evidence>
<evidence type="ECO:0000256" key="16">
    <source>
        <dbReference type="ARBA" id="ARBA00049551"/>
    </source>
</evidence>
<comment type="catalytic activity">
    <reaction evidence="16 17">
        <text>a ubiquinone + NADH + 5 H(+)(in) = a ubiquinol + NAD(+) + 4 H(+)(out)</text>
        <dbReference type="Rhea" id="RHEA:29091"/>
        <dbReference type="Rhea" id="RHEA-COMP:9565"/>
        <dbReference type="Rhea" id="RHEA-COMP:9566"/>
        <dbReference type="ChEBI" id="CHEBI:15378"/>
        <dbReference type="ChEBI" id="CHEBI:16389"/>
        <dbReference type="ChEBI" id="CHEBI:17976"/>
        <dbReference type="ChEBI" id="CHEBI:57540"/>
        <dbReference type="ChEBI" id="CHEBI:57945"/>
        <dbReference type="EC" id="7.1.1.2"/>
    </reaction>
</comment>
<keyword evidence="11 17" id="KW-1133">Transmembrane helix</keyword>
<dbReference type="GO" id="GO:0005743">
    <property type="term" value="C:mitochondrial inner membrane"/>
    <property type="evidence" value="ECO:0007669"/>
    <property type="project" value="UniProtKB-SubCell"/>
</dbReference>
<keyword evidence="9 17" id="KW-1278">Translocase</keyword>
<organism evidence="20">
    <name type="scientific">Plesiolebias aruana</name>
    <dbReference type="NCBI Taxonomy" id="61831"/>
    <lineage>
        <taxon>Eukaryota</taxon>
        <taxon>Metazoa</taxon>
        <taxon>Chordata</taxon>
        <taxon>Craniata</taxon>
        <taxon>Vertebrata</taxon>
        <taxon>Euteleostomi</taxon>
        <taxon>Actinopterygii</taxon>
        <taxon>Neopterygii</taxon>
        <taxon>Teleostei</taxon>
        <taxon>Neoteleostei</taxon>
        <taxon>Acanthomorphata</taxon>
        <taxon>Ovalentaria</taxon>
        <taxon>Atherinomorphae</taxon>
        <taxon>Cyprinodontiformes</taxon>
        <taxon>Rivulidae</taxon>
        <taxon>Plesiolebias</taxon>
    </lineage>
</organism>
<evidence type="ECO:0000256" key="14">
    <source>
        <dbReference type="ARBA" id="ARBA00023128"/>
    </source>
</evidence>
<dbReference type="PRINTS" id="PR01436">
    <property type="entry name" value="NADHDHGNASE2"/>
</dbReference>
<keyword evidence="15 17" id="KW-0472">Membrane</keyword>
<evidence type="ECO:0000259" key="19">
    <source>
        <dbReference type="Pfam" id="PF06444"/>
    </source>
</evidence>
<sequence>MNPFLLTIVIISLTTGTLITITSSHWILAWLGLEINTFAILPMMIHMHSPRKIEVTVKYFIIQTIATMLILFATIMNAWVTGEWEIKQTNLTLPLLLISLALMLKMGLAPLHAWFTEAVQSSDFLTGLILSTWQKFAPLTLLLQLTTKHSTITITIGLLSILIGGLGGLNQTQTRKILSYSSIAHLGWMILISQYIPLMAFTTFVIYTIMNFSMFFMLFLSQSTSIKILTTIWVKTPSFLFIMPLILLSLGGLPPLTGFLPKWMILSELLKQSLTPFATMAAMASLLSLYFYLRMAYMTAMTTSPNLVLTIVPWRITSLYPPVILAISSSLSLYILPLSPAIMIMTCL</sequence>
<comment type="function">
    <text evidence="17">Core subunit of the mitochondrial membrane respiratory chain NADH dehydrogenase (Complex I) which catalyzes electron transfer from NADH through the respiratory chain, using ubiquinone as an electron acceptor. Essential for the catalytic activity and assembly of complex I.</text>
</comment>
<evidence type="ECO:0000256" key="2">
    <source>
        <dbReference type="ARBA" id="ARBA00007012"/>
    </source>
</evidence>
<name>Q9TD15_9TELE</name>
<accession>Q9TD15</accession>
<keyword evidence="12 17" id="KW-0520">NAD</keyword>
<dbReference type="AlphaFoldDB" id="Q9TD15"/>
<dbReference type="PANTHER" id="PTHR46552:SF1">
    <property type="entry name" value="NADH-UBIQUINONE OXIDOREDUCTASE CHAIN 2"/>
    <property type="match status" value="1"/>
</dbReference>
<dbReference type="GO" id="GO:0006120">
    <property type="term" value="P:mitochondrial electron transport, NADH to ubiquinone"/>
    <property type="evidence" value="ECO:0007669"/>
    <property type="project" value="InterPro"/>
</dbReference>
<dbReference type="Pfam" id="PF06444">
    <property type="entry name" value="NADH_dehy_S2_C"/>
    <property type="match status" value="1"/>
</dbReference>
<feature type="transmembrane region" description="Helical" evidence="17">
    <location>
        <begin position="202"/>
        <end position="220"/>
    </location>
</feature>
<feature type="transmembrane region" description="Helical" evidence="17">
    <location>
        <begin position="26"/>
        <end position="45"/>
    </location>
</feature>
<evidence type="ECO:0000256" key="12">
    <source>
        <dbReference type="ARBA" id="ARBA00023027"/>
    </source>
</evidence>
<evidence type="ECO:0000256" key="17">
    <source>
        <dbReference type="RuleBase" id="RU003403"/>
    </source>
</evidence>
<evidence type="ECO:0000259" key="18">
    <source>
        <dbReference type="Pfam" id="PF00361"/>
    </source>
</evidence>
<feature type="transmembrane region" description="Helical" evidence="17">
    <location>
        <begin position="91"/>
        <end position="112"/>
    </location>
</feature>
<keyword evidence="5" id="KW-0813">Transport</keyword>
<evidence type="ECO:0000256" key="1">
    <source>
        <dbReference type="ARBA" id="ARBA00004448"/>
    </source>
</evidence>
<evidence type="ECO:0000256" key="9">
    <source>
        <dbReference type="ARBA" id="ARBA00022967"/>
    </source>
</evidence>
<feature type="transmembrane region" description="Helical" evidence="17">
    <location>
        <begin position="273"/>
        <end position="293"/>
    </location>
</feature>
<dbReference type="PANTHER" id="PTHR46552">
    <property type="entry name" value="NADH-UBIQUINONE OXIDOREDUCTASE CHAIN 2"/>
    <property type="match status" value="1"/>
</dbReference>
<evidence type="ECO:0000256" key="5">
    <source>
        <dbReference type="ARBA" id="ARBA00022448"/>
    </source>
</evidence>
<keyword evidence="10 17" id="KW-0249">Electron transport</keyword>
<feature type="transmembrane region" description="Helical" evidence="17">
    <location>
        <begin position="232"/>
        <end position="253"/>
    </location>
</feature>
<feature type="domain" description="NADH:quinone oxidoreductase/Mrp antiporter transmembrane" evidence="18">
    <location>
        <begin position="23"/>
        <end position="287"/>
    </location>
</feature>
<reference evidence="20" key="1">
    <citation type="journal article" date="1999" name="Evolution">
        <title>THE EVOLUTION OF DIAPAUSE IN THE KILLIFISH FAMILY RIVULIDAE (ATHERINOMORPHA, CYPRINODONTIFORMES): A MOLECULAR PHYLOGENETIC AND BIOGEOGRAPHIC PERSPECTIVE.</title>
        <authorList>
            <person name="Hrbek T."/>
            <person name="Larson A."/>
        </authorList>
    </citation>
    <scope>NUCLEOTIDE SEQUENCE</scope>
</reference>
<evidence type="ECO:0000256" key="6">
    <source>
        <dbReference type="ARBA" id="ARBA00022660"/>
    </source>
</evidence>
<keyword evidence="8 17" id="KW-0999">Mitochondrion inner membrane</keyword>
<geneLocation type="mitochondrion" evidence="20"/>
<evidence type="ECO:0000256" key="10">
    <source>
        <dbReference type="ARBA" id="ARBA00022982"/>
    </source>
</evidence>
<feature type="transmembrane region" description="Helical" evidence="17">
    <location>
        <begin position="57"/>
        <end position="79"/>
    </location>
</feature>
<keyword evidence="7 17" id="KW-0812">Transmembrane</keyword>
<protein>
    <recommendedName>
        <fullName evidence="4 17">NADH-ubiquinone oxidoreductase chain 2</fullName>
        <ecNumber evidence="3 17">7.1.1.2</ecNumber>
    </recommendedName>
</protein>
<feature type="transmembrane region" description="Helical" evidence="17">
    <location>
        <begin position="177"/>
        <end position="196"/>
    </location>
</feature>
<feature type="transmembrane region" description="Helical" evidence="17">
    <location>
        <begin position="151"/>
        <end position="170"/>
    </location>
</feature>
<feature type="transmembrane region" description="Helical" evidence="17">
    <location>
        <begin position="323"/>
        <end position="345"/>
    </location>
</feature>
<keyword evidence="13 17" id="KW-0830">Ubiquinone</keyword>
<dbReference type="InterPro" id="IPR010933">
    <property type="entry name" value="NADH_DH_su2_C"/>
</dbReference>
<evidence type="ECO:0000256" key="7">
    <source>
        <dbReference type="ARBA" id="ARBA00022692"/>
    </source>
</evidence>
<comment type="similarity">
    <text evidence="2 17">Belongs to the complex I subunit 2 family.</text>
</comment>
<dbReference type="InterPro" id="IPR050175">
    <property type="entry name" value="Complex_I_Subunit_2"/>
</dbReference>